<organism evidence="4 5">
    <name type="scientific">Angomonas deanei</name>
    <dbReference type="NCBI Taxonomy" id="59799"/>
    <lineage>
        <taxon>Eukaryota</taxon>
        <taxon>Discoba</taxon>
        <taxon>Euglenozoa</taxon>
        <taxon>Kinetoplastea</taxon>
        <taxon>Metakinetoplastina</taxon>
        <taxon>Trypanosomatida</taxon>
        <taxon>Trypanosomatidae</taxon>
        <taxon>Strigomonadinae</taxon>
        <taxon>Angomonas</taxon>
    </lineage>
</organism>
<dbReference type="InterPro" id="IPR038457">
    <property type="entry name" value="SulfurTase_C_sf"/>
</dbReference>
<protein>
    <recommendedName>
        <fullName evidence="3">Rhodanese domain-containing protein</fullName>
    </recommendedName>
</protein>
<evidence type="ECO:0000313" key="4">
    <source>
        <dbReference type="EMBL" id="CAD2222405.1"/>
    </source>
</evidence>
<dbReference type="Proteomes" id="UP000515908">
    <property type="component" value="Chromosome 26"/>
</dbReference>
<evidence type="ECO:0000256" key="2">
    <source>
        <dbReference type="ARBA" id="ARBA00022737"/>
    </source>
</evidence>
<dbReference type="InterPro" id="IPR036873">
    <property type="entry name" value="Rhodanese-like_dom_sf"/>
</dbReference>
<dbReference type="AlphaFoldDB" id="A0A7G2CS85"/>
<dbReference type="SUPFAM" id="SSF52821">
    <property type="entry name" value="Rhodanese/Cell cycle control phosphatase"/>
    <property type="match status" value="2"/>
</dbReference>
<dbReference type="SUPFAM" id="SSF54534">
    <property type="entry name" value="FKBP-like"/>
    <property type="match status" value="1"/>
</dbReference>
<dbReference type="InterPro" id="IPR015206">
    <property type="entry name" value="SulfurTase_C"/>
</dbReference>
<keyword evidence="5" id="KW-1185">Reference proteome</keyword>
<gene>
    <name evidence="4" type="ORF">ADEAN_000994900</name>
</gene>
<keyword evidence="2" id="KW-0677">Repeat</keyword>
<name>A0A7G2CS85_9TRYP</name>
<evidence type="ECO:0000259" key="3">
    <source>
        <dbReference type="PROSITE" id="PS50206"/>
    </source>
</evidence>
<accession>A0A7G2CS85</accession>
<dbReference type="Gene3D" id="3.40.250.10">
    <property type="entry name" value="Rhodanese-like domain"/>
    <property type="match status" value="2"/>
</dbReference>
<evidence type="ECO:0000256" key="1">
    <source>
        <dbReference type="ARBA" id="ARBA00022679"/>
    </source>
</evidence>
<dbReference type="InterPro" id="IPR001763">
    <property type="entry name" value="Rhodanese-like_dom"/>
</dbReference>
<dbReference type="GO" id="GO:0005739">
    <property type="term" value="C:mitochondrion"/>
    <property type="evidence" value="ECO:0007669"/>
    <property type="project" value="TreeGrafter"/>
</dbReference>
<dbReference type="Pfam" id="PF00581">
    <property type="entry name" value="Rhodanese"/>
    <property type="match status" value="1"/>
</dbReference>
<dbReference type="PANTHER" id="PTHR11364:SF27">
    <property type="entry name" value="SULFURTRANSFERASE"/>
    <property type="match status" value="1"/>
</dbReference>
<sequence length="314" mass="34733">MDQDLAAPPCNGARHPLPPADKFIQWCMEHGVDGRRPVLCYDDTCGGLGACRLWWMLQSLGVEAYVLDGGYQAYQHAGLPLEEGPEKRAAPVVEWRLERDFRHHVRIHQIPPNAVLVDARAAPRYQYGVRSLFGGDPLPGHIEGALNLPFMCNIVTQDGVPRIRSKEEAQQNILAAVGDHVRNPQDLSQCVFQCGSGVTACFNIAMATHVGLGTPFLYCGSWSEYATVHRVPLTRQIVEREGLFIQLLSPCLCATQPKAQPDIHSILVDGKEVRQPLPEKVQRAISYLHLGEKGVAYFKGGRTMTVEVQPKGKL</sequence>
<feature type="domain" description="Rhodanese" evidence="3">
    <location>
        <begin position="18"/>
        <end position="83"/>
    </location>
</feature>
<dbReference type="Gene3D" id="3.30.1670.10">
    <property type="entry name" value="3-mercaptopyruvate sulfurtransferase, domain 3"/>
    <property type="match status" value="1"/>
</dbReference>
<dbReference type="InterPro" id="IPR045078">
    <property type="entry name" value="TST/MPST-like"/>
</dbReference>
<dbReference type="PANTHER" id="PTHR11364">
    <property type="entry name" value="THIOSULFATE SULFERTANSFERASE"/>
    <property type="match status" value="1"/>
</dbReference>
<dbReference type="VEuPathDB" id="TriTrypDB:ADEAN_000994900"/>
<dbReference type="GO" id="GO:0004792">
    <property type="term" value="F:thiosulfate-cyanide sulfurtransferase activity"/>
    <property type="evidence" value="ECO:0007669"/>
    <property type="project" value="TreeGrafter"/>
</dbReference>
<reference evidence="4 5" key="1">
    <citation type="submission" date="2020-08" db="EMBL/GenBank/DDBJ databases">
        <authorList>
            <person name="Newling K."/>
            <person name="Davey J."/>
            <person name="Forrester S."/>
        </authorList>
    </citation>
    <scope>NUCLEOTIDE SEQUENCE [LARGE SCALE GENOMIC DNA]</scope>
    <source>
        <strain evidence="5">Crithidia deanei Carvalho (ATCC PRA-265)</strain>
    </source>
</reference>
<evidence type="ECO:0000313" key="5">
    <source>
        <dbReference type="Proteomes" id="UP000515908"/>
    </source>
</evidence>
<dbReference type="EMBL" id="LR877170">
    <property type="protein sequence ID" value="CAD2222405.1"/>
    <property type="molecule type" value="Genomic_DNA"/>
</dbReference>
<dbReference type="Pfam" id="PF09122">
    <property type="entry name" value="DUF1930"/>
    <property type="match status" value="1"/>
</dbReference>
<feature type="domain" description="Rhodanese" evidence="3">
    <location>
        <begin position="110"/>
        <end position="234"/>
    </location>
</feature>
<keyword evidence="1" id="KW-0808">Transferase</keyword>
<proteinExistence type="predicted"/>
<dbReference type="OrthoDB" id="270167at2759"/>
<dbReference type="PROSITE" id="PS50206">
    <property type="entry name" value="RHODANESE_3"/>
    <property type="match status" value="2"/>
</dbReference>